<protein>
    <submittedName>
        <fullName evidence="1">Uncharacterized protein</fullName>
    </submittedName>
</protein>
<keyword evidence="2" id="KW-1185">Reference proteome</keyword>
<evidence type="ECO:0000313" key="2">
    <source>
        <dbReference type="Proteomes" id="UP000827872"/>
    </source>
</evidence>
<name>A0ACB8FXA5_9SAUR</name>
<sequence>MPFWKRSVEPRRLLPPGAAALLPLEQLHDVCGWATLALLRQLADLCGHSAALLGALENRLLEVARRAHRLRGRLRRVRRLLRPGAAREEDFFLEDEDFQNWVPSLVRKVFFKVLAYATL</sequence>
<dbReference type="Proteomes" id="UP000827872">
    <property type="component" value="Linkage Group LG13"/>
</dbReference>
<comment type="caution">
    <text evidence="1">The sequence shown here is derived from an EMBL/GenBank/DDBJ whole genome shotgun (WGS) entry which is preliminary data.</text>
</comment>
<gene>
    <name evidence="1" type="ORF">K3G42_006184</name>
</gene>
<accession>A0ACB8FXA5</accession>
<reference evidence="1" key="1">
    <citation type="submission" date="2021-08" db="EMBL/GenBank/DDBJ databases">
        <title>The first chromosome-level gecko genome reveals the dynamic sex chromosomes of Neotropical dwarf geckos (Sphaerodactylidae: Sphaerodactylus).</title>
        <authorList>
            <person name="Pinto B.J."/>
            <person name="Keating S.E."/>
            <person name="Gamble T."/>
        </authorList>
    </citation>
    <scope>NUCLEOTIDE SEQUENCE</scope>
    <source>
        <strain evidence="1">TG3544</strain>
    </source>
</reference>
<proteinExistence type="predicted"/>
<evidence type="ECO:0000313" key="1">
    <source>
        <dbReference type="EMBL" id="KAH8011717.1"/>
    </source>
</evidence>
<organism evidence="1 2">
    <name type="scientific">Sphaerodactylus townsendi</name>
    <dbReference type="NCBI Taxonomy" id="933632"/>
    <lineage>
        <taxon>Eukaryota</taxon>
        <taxon>Metazoa</taxon>
        <taxon>Chordata</taxon>
        <taxon>Craniata</taxon>
        <taxon>Vertebrata</taxon>
        <taxon>Euteleostomi</taxon>
        <taxon>Lepidosauria</taxon>
        <taxon>Squamata</taxon>
        <taxon>Bifurcata</taxon>
        <taxon>Gekkota</taxon>
        <taxon>Sphaerodactylidae</taxon>
        <taxon>Sphaerodactylus</taxon>
    </lineage>
</organism>
<dbReference type="EMBL" id="CM037626">
    <property type="protein sequence ID" value="KAH8011717.1"/>
    <property type="molecule type" value="Genomic_DNA"/>
</dbReference>